<comment type="caution">
    <text evidence="6">The sequence shown here is derived from an EMBL/GenBank/DDBJ whole genome shotgun (WGS) entry which is preliminary data.</text>
</comment>
<sequence length="550" mass="60665">MAAGVWDKVTFMQQLVLLNKATSDDESPTPGYLYRDIIALTFKSSSYCNELIEFLVQRMDEGSFHVKLKVLKILQLTLEKGHPEFKQGLRRRSKCLQEATVYNGPPDPLHGNTPYIMIRNTAKLVNQMLFETDAPKTTAQSMQPVEGMGSSQGIGSTQGMGGSQVSSNMQGFGNTPFTEKSLGDSIISGMLDLAEKVLEPSRDQPNPALVALDKHFGGQYKPITMATDDDHDDIKIGDQSFSVNHTRSVAAHRPGVAGGGWDDAPMATFTKTTGSSNKSTNSLEDRLETASQEDWSSELDLVNSIVVDQQTPIPSRIQLQNFILRCASLNCDKVLEFINLNLQKSDKVNTIMRCLLLLEQLMRSDLTTPERLSMVFHSNLIILYSHKQRPIQAKTKKIILLLKKLTPGSTLFDDILNIAKPEISMTTDTETIATEENCLDSVTIEANETHNMDAIQSSKTLSANTAQTESILQDLSNGQNAEFNSFNNMLISSNSTLAQDDRSHADAENDQGSNEITSSPQSAIEHERNTIKQREGSHDSISSVDSLEQT</sequence>
<feature type="compositionally biased region" description="Basic and acidic residues" evidence="5">
    <location>
        <begin position="524"/>
        <end position="538"/>
    </location>
</feature>
<dbReference type="Pfam" id="PF01417">
    <property type="entry name" value="ENTH"/>
    <property type="match status" value="1"/>
</dbReference>
<dbReference type="PROSITE" id="PS50942">
    <property type="entry name" value="ENTH"/>
    <property type="match status" value="1"/>
</dbReference>
<dbReference type="EMBL" id="CAIIXF020000009">
    <property type="protein sequence ID" value="CAH1793855.1"/>
    <property type="molecule type" value="Genomic_DNA"/>
</dbReference>
<dbReference type="InterPro" id="IPR035802">
    <property type="entry name" value="ENTH/VHS_tepsin"/>
</dbReference>
<evidence type="ECO:0000256" key="1">
    <source>
        <dbReference type="ARBA" id="ARBA00004541"/>
    </source>
</evidence>
<dbReference type="Pfam" id="PF25827">
    <property type="entry name" value="TVHS-like"/>
    <property type="match status" value="1"/>
</dbReference>
<dbReference type="AlphaFoldDB" id="A0A8J1Y6Y4"/>
<evidence type="ECO:0000256" key="3">
    <source>
        <dbReference type="ARBA" id="ARBA00023034"/>
    </source>
</evidence>
<feature type="compositionally biased region" description="Gly residues" evidence="5">
    <location>
        <begin position="150"/>
        <end position="162"/>
    </location>
</feature>
<dbReference type="SUPFAM" id="SSF48464">
    <property type="entry name" value="ENTH/VHS domain"/>
    <property type="match status" value="1"/>
</dbReference>
<feature type="region of interest" description="Disordered" evidence="5">
    <location>
        <begin position="497"/>
        <end position="550"/>
    </location>
</feature>
<dbReference type="InterPro" id="IPR058028">
    <property type="entry name" value="Tepsin_VHS/ENTH-like"/>
</dbReference>
<protein>
    <submittedName>
        <fullName evidence="6">Uncharacterized protein</fullName>
    </submittedName>
</protein>
<keyword evidence="4" id="KW-0968">Cytoplasmic vesicle</keyword>
<feature type="compositionally biased region" description="Polar residues" evidence="5">
    <location>
        <begin position="510"/>
        <end position="522"/>
    </location>
</feature>
<evidence type="ECO:0000256" key="4">
    <source>
        <dbReference type="ARBA" id="ARBA00023329"/>
    </source>
</evidence>
<keyword evidence="3" id="KW-0333">Golgi apparatus</keyword>
<dbReference type="PANTHER" id="PTHR21514:SF0">
    <property type="entry name" value="AP-4 COMPLEX ACCESSORY SUBUNIT TEPSIN"/>
    <property type="match status" value="1"/>
</dbReference>
<feature type="region of interest" description="Disordered" evidence="5">
    <location>
        <begin position="140"/>
        <end position="165"/>
    </location>
</feature>
<proteinExistence type="predicted"/>
<dbReference type="GO" id="GO:0031410">
    <property type="term" value="C:cytoplasmic vesicle"/>
    <property type="evidence" value="ECO:0007669"/>
    <property type="project" value="UniProtKB-SubCell"/>
</dbReference>
<dbReference type="OrthoDB" id="118154at2759"/>
<feature type="compositionally biased region" description="Polar residues" evidence="5">
    <location>
        <begin position="140"/>
        <end position="149"/>
    </location>
</feature>
<evidence type="ECO:0000313" key="7">
    <source>
        <dbReference type="Proteomes" id="UP000749559"/>
    </source>
</evidence>
<dbReference type="Proteomes" id="UP000749559">
    <property type="component" value="Unassembled WGS sequence"/>
</dbReference>
<dbReference type="InterPro" id="IPR008942">
    <property type="entry name" value="ENTH_VHS"/>
</dbReference>
<keyword evidence="7" id="KW-1185">Reference proteome</keyword>
<dbReference type="CDD" id="cd03572">
    <property type="entry name" value="ENTH_like_Tepsin"/>
    <property type="match status" value="1"/>
</dbReference>
<accession>A0A8J1Y6Y4</accession>
<dbReference type="PANTHER" id="PTHR21514">
    <property type="entry name" value="AP-4 COMPLEX ACCESSORY SUBUNIT TEPSIN"/>
    <property type="match status" value="1"/>
</dbReference>
<dbReference type="Gene3D" id="1.25.40.90">
    <property type="match status" value="1"/>
</dbReference>
<dbReference type="InterPro" id="IPR013809">
    <property type="entry name" value="ENTH"/>
</dbReference>
<evidence type="ECO:0000313" key="6">
    <source>
        <dbReference type="EMBL" id="CAH1793855.1"/>
    </source>
</evidence>
<name>A0A8J1Y6Y4_OWEFU</name>
<gene>
    <name evidence="6" type="ORF">OFUS_LOCUS18651</name>
</gene>
<evidence type="ECO:0000256" key="2">
    <source>
        <dbReference type="ARBA" id="ARBA00004601"/>
    </source>
</evidence>
<evidence type="ECO:0000256" key="5">
    <source>
        <dbReference type="SAM" id="MobiDB-lite"/>
    </source>
</evidence>
<dbReference type="GO" id="GO:0032588">
    <property type="term" value="C:trans-Golgi network membrane"/>
    <property type="evidence" value="ECO:0007669"/>
    <property type="project" value="TreeGrafter"/>
</dbReference>
<feature type="compositionally biased region" description="Polar residues" evidence="5">
    <location>
        <begin position="539"/>
        <end position="550"/>
    </location>
</feature>
<reference evidence="6" key="1">
    <citation type="submission" date="2022-03" db="EMBL/GenBank/DDBJ databases">
        <authorList>
            <person name="Martin C."/>
        </authorList>
    </citation>
    <scope>NUCLEOTIDE SEQUENCE</scope>
</reference>
<comment type="subcellular location">
    <subcellularLocation>
        <location evidence="1">Cytoplasmic vesicle</location>
    </subcellularLocation>
    <subcellularLocation>
        <location evidence="2">Golgi apparatus</location>
        <location evidence="2">trans-Golgi network</location>
    </subcellularLocation>
</comment>
<organism evidence="6 7">
    <name type="scientific">Owenia fusiformis</name>
    <name type="common">Polychaete worm</name>
    <dbReference type="NCBI Taxonomy" id="6347"/>
    <lineage>
        <taxon>Eukaryota</taxon>
        <taxon>Metazoa</taxon>
        <taxon>Spiralia</taxon>
        <taxon>Lophotrochozoa</taxon>
        <taxon>Annelida</taxon>
        <taxon>Polychaeta</taxon>
        <taxon>Sedentaria</taxon>
        <taxon>Canalipalpata</taxon>
        <taxon>Sabellida</taxon>
        <taxon>Oweniida</taxon>
        <taxon>Oweniidae</taxon>
        <taxon>Owenia</taxon>
    </lineage>
</organism>
<dbReference type="InterPro" id="IPR039273">
    <property type="entry name" value="TEPSIN"/>
</dbReference>